<dbReference type="ExpressionAtlas" id="G1K102">
    <property type="expression patterns" value="baseline and differential"/>
</dbReference>
<dbReference type="CTD" id="13218533"/>
<proteinExistence type="predicted"/>
<name>G1K102_CAEEL</name>
<dbReference type="GeneID" id="13218533"/>
<sequence>MTCHKNFYELNYIDKDGRNKYIESVEYMKTFFSEVNEDTMRKSREILWPNGKIDSIGKQFSYLTRELPNESTVAFGTINITYKYLSKSYT</sequence>
<dbReference type="WormBase" id="M04C3.5d">
    <property type="protein sequence ID" value="CE46150"/>
    <property type="gene ID" value="WBGene00206418"/>
</dbReference>
<dbReference type="RefSeq" id="NP_001256861.1">
    <property type="nucleotide sequence ID" value="NM_001269932.1"/>
</dbReference>
<organism evidence="1 2">
    <name type="scientific">Caenorhabditis elegans</name>
    <dbReference type="NCBI Taxonomy" id="6239"/>
    <lineage>
        <taxon>Eukaryota</taxon>
        <taxon>Metazoa</taxon>
        <taxon>Ecdysozoa</taxon>
        <taxon>Nematoda</taxon>
        <taxon>Chromadorea</taxon>
        <taxon>Rhabditida</taxon>
        <taxon>Rhabditina</taxon>
        <taxon>Rhabditomorpha</taxon>
        <taxon>Rhabditoidea</taxon>
        <taxon>Rhabditidae</taxon>
        <taxon>Peloderinae</taxon>
        <taxon>Caenorhabditis</taxon>
    </lineage>
</organism>
<dbReference type="AlphaFoldDB" id="G1K102"/>
<evidence type="ECO:0000313" key="1">
    <source>
        <dbReference type="EMBL" id="CCC42189.1"/>
    </source>
</evidence>
<keyword evidence="2" id="KW-1185">Reference proteome</keyword>
<evidence type="ECO:0000313" key="3">
    <source>
        <dbReference type="WormBase" id="M04C3.5d"/>
    </source>
</evidence>
<dbReference type="Bgee" id="WBGene00206418">
    <property type="expression patterns" value="Expressed in larva and 2 other cell types or tissues"/>
</dbReference>
<dbReference type="AGR" id="WB:WBGene00206418"/>
<accession>G1K102</accession>
<protein>
    <submittedName>
        <fullName evidence="1">Spiroplasma plectrovirus-related protein</fullName>
    </submittedName>
</protein>
<dbReference type="HOGENOM" id="CLU_2442858_0_0_1"/>
<reference evidence="1 2" key="1">
    <citation type="journal article" date="1998" name="Science">
        <title>Genome sequence of the nematode C. elegans: a platform for investigating biology.</title>
        <authorList>
            <consortium name="The C. elegans sequencing consortium"/>
            <person name="Sulson J.E."/>
            <person name="Waterston R."/>
        </authorList>
    </citation>
    <scope>NUCLEOTIDE SEQUENCE [LARGE SCALE GENOMIC DNA]</scope>
    <source>
        <strain evidence="1 2">Bristol N2</strain>
    </source>
</reference>
<dbReference type="Proteomes" id="UP000001940">
    <property type="component" value="Chromosome V"/>
</dbReference>
<evidence type="ECO:0000313" key="2">
    <source>
        <dbReference type="Proteomes" id="UP000001940"/>
    </source>
</evidence>
<gene>
    <name evidence="1" type="ORF">CELE_M04C3.5</name>
    <name evidence="1 3" type="ORF">M04C3.5</name>
</gene>
<dbReference type="EMBL" id="BX284605">
    <property type="protein sequence ID" value="CCC42189.1"/>
    <property type="molecule type" value="Genomic_DNA"/>
</dbReference>